<proteinExistence type="predicted"/>
<name>A0AAV2GB72_9ROSI</name>
<dbReference type="EMBL" id="OZ034821">
    <property type="protein sequence ID" value="CAL1407959.1"/>
    <property type="molecule type" value="Genomic_DNA"/>
</dbReference>
<sequence>MYMFLLEGQFPGVDNFPCNSVWRSFIHPKVCAFMWTIAHKRTLTMDNLQRRGWSLANRCSLRFKAEETVNHIIIDYDFVKVVWSEVLKFCGNLTIL</sequence>
<feature type="domain" description="Reverse transcriptase zinc-binding" evidence="1">
    <location>
        <begin position="14"/>
        <end position="83"/>
    </location>
</feature>
<gene>
    <name evidence="2" type="ORF">LTRI10_LOCUS47591</name>
</gene>
<dbReference type="Proteomes" id="UP001497516">
    <property type="component" value="Chromosome 8"/>
</dbReference>
<evidence type="ECO:0000313" key="3">
    <source>
        <dbReference type="Proteomes" id="UP001497516"/>
    </source>
</evidence>
<dbReference type="Pfam" id="PF13966">
    <property type="entry name" value="zf-RVT"/>
    <property type="match status" value="1"/>
</dbReference>
<evidence type="ECO:0000313" key="2">
    <source>
        <dbReference type="EMBL" id="CAL1407959.1"/>
    </source>
</evidence>
<keyword evidence="3" id="KW-1185">Reference proteome</keyword>
<dbReference type="AlphaFoldDB" id="A0AAV2GB72"/>
<organism evidence="2 3">
    <name type="scientific">Linum trigynum</name>
    <dbReference type="NCBI Taxonomy" id="586398"/>
    <lineage>
        <taxon>Eukaryota</taxon>
        <taxon>Viridiplantae</taxon>
        <taxon>Streptophyta</taxon>
        <taxon>Embryophyta</taxon>
        <taxon>Tracheophyta</taxon>
        <taxon>Spermatophyta</taxon>
        <taxon>Magnoliopsida</taxon>
        <taxon>eudicotyledons</taxon>
        <taxon>Gunneridae</taxon>
        <taxon>Pentapetalae</taxon>
        <taxon>rosids</taxon>
        <taxon>fabids</taxon>
        <taxon>Malpighiales</taxon>
        <taxon>Linaceae</taxon>
        <taxon>Linum</taxon>
    </lineage>
</organism>
<evidence type="ECO:0000259" key="1">
    <source>
        <dbReference type="Pfam" id="PF13966"/>
    </source>
</evidence>
<reference evidence="2 3" key="1">
    <citation type="submission" date="2024-04" db="EMBL/GenBank/DDBJ databases">
        <authorList>
            <person name="Fracassetti M."/>
        </authorList>
    </citation>
    <scope>NUCLEOTIDE SEQUENCE [LARGE SCALE GENOMIC DNA]</scope>
</reference>
<dbReference type="InterPro" id="IPR026960">
    <property type="entry name" value="RVT-Znf"/>
</dbReference>
<accession>A0AAV2GB72</accession>
<protein>
    <recommendedName>
        <fullName evidence="1">Reverse transcriptase zinc-binding domain-containing protein</fullName>
    </recommendedName>
</protein>